<comment type="caution">
    <text evidence="5">The sequence shown here is derived from an EMBL/GenBank/DDBJ whole genome shotgun (WGS) entry which is preliminary data.</text>
</comment>
<dbReference type="Gene3D" id="3.40.30.120">
    <property type="match status" value="1"/>
</dbReference>
<accession>A0A3E2HJ31</accession>
<dbReference type="EMBL" id="NCSJ02000040">
    <property type="protein sequence ID" value="RFU33162.1"/>
    <property type="molecule type" value="Genomic_DNA"/>
</dbReference>
<feature type="non-terminal residue" evidence="5">
    <location>
        <position position="546"/>
    </location>
</feature>
<evidence type="ECO:0000313" key="5">
    <source>
        <dbReference type="EMBL" id="RFU33162.1"/>
    </source>
</evidence>
<dbReference type="InterPro" id="IPR002938">
    <property type="entry name" value="FAD-bd"/>
</dbReference>
<dbReference type="OMA" id="DERTMEY"/>
<protein>
    <recommendedName>
        <fullName evidence="4">FAD-binding domain-containing protein</fullName>
    </recommendedName>
</protein>
<evidence type="ECO:0000256" key="2">
    <source>
        <dbReference type="ARBA" id="ARBA00022827"/>
    </source>
</evidence>
<dbReference type="SUPFAM" id="SSF51905">
    <property type="entry name" value="FAD/NAD(P)-binding domain"/>
    <property type="match status" value="1"/>
</dbReference>
<dbReference type="Gene3D" id="3.30.9.10">
    <property type="entry name" value="D-Amino Acid Oxidase, subunit A, domain 2"/>
    <property type="match status" value="1"/>
</dbReference>
<dbReference type="PANTHER" id="PTHR43004">
    <property type="entry name" value="TRK SYSTEM POTASSIUM UPTAKE PROTEIN"/>
    <property type="match status" value="1"/>
</dbReference>
<dbReference type="GO" id="GO:0071949">
    <property type="term" value="F:FAD binding"/>
    <property type="evidence" value="ECO:0007669"/>
    <property type="project" value="InterPro"/>
</dbReference>
<evidence type="ECO:0000259" key="4">
    <source>
        <dbReference type="Pfam" id="PF01494"/>
    </source>
</evidence>
<gene>
    <name evidence="5" type="ORF">B7463_g3162</name>
</gene>
<proteinExistence type="predicted"/>
<dbReference type="Pfam" id="PF01494">
    <property type="entry name" value="FAD_binding_3"/>
    <property type="match status" value="2"/>
</dbReference>
<feature type="non-terminal residue" evidence="5">
    <location>
        <position position="1"/>
    </location>
</feature>
<dbReference type="STRING" id="5539.A0A3E2HJ31"/>
<dbReference type="InterPro" id="IPR050641">
    <property type="entry name" value="RIFMO-like"/>
</dbReference>
<feature type="domain" description="FAD-binding" evidence="4">
    <location>
        <begin position="267"/>
        <end position="333"/>
    </location>
</feature>
<sequence length="546" mass="60127">MDGQSKTTFHGETNGYEVVETLPDDSVFIAGGGPVGLTLATSLSYFGIKSVVLERNKSTTRWPKMDLTNARSMEFFRRLGLADSLREQGVPSHLPYTVRMCSGLGGHTISQWDLPGVDQWRKIISEQNDGTQPLESWQRLSQIVFEKWLKEICDKNPLVDLRFGWKVESAEETDEGVLATATAKSGKKHVFKARYGVACDGASSRVRCSLGIPLIGGPVQGGHVDNAYSLAPDVDSDKMGSEESVYQTVGGNGKPFKIGIDEVLVRSTYRANLVVARHFMGPKRRIFLAGDAAYQNIPVGGYGMNMGLADAFNIAAKLAGVMQGYGGRHLLESDNGKYLDDDSDQGREIRRKIHEHYQKYDGENKDIGIEMGYTYESSVILPEDPSTAPEFIPRKYVLSTWPGHRALHVFLTDGTPIFDLYGTHYSLVDFTGGADNGLDLLLVAAEERAVPLKHIGLKGETKAREIWERDLVLVRPDGHVSWRGNSISSKSDAVNIIEVAVGIKGNGYGLPVDTDDISDLKPFTGTEKLEVQYPDFKLEKKGAFQK</sequence>
<evidence type="ECO:0000256" key="1">
    <source>
        <dbReference type="ARBA" id="ARBA00022630"/>
    </source>
</evidence>
<dbReference type="GO" id="GO:0016709">
    <property type="term" value="F:oxidoreductase activity, acting on paired donors, with incorporation or reduction of molecular oxygen, NAD(P)H as one donor, and incorporation of one atom of oxygen"/>
    <property type="evidence" value="ECO:0007669"/>
    <property type="project" value="UniProtKB-ARBA"/>
</dbReference>
<keyword evidence="1" id="KW-0285">Flavoprotein</keyword>
<reference evidence="5 6" key="1">
    <citation type="submission" date="2018-05" db="EMBL/GenBank/DDBJ databases">
        <title>Draft genome sequence of Scytalidium lignicola DSM 105466, a ubiquitous saprotrophic fungus.</title>
        <authorList>
            <person name="Buettner E."/>
            <person name="Gebauer A.M."/>
            <person name="Hofrichter M."/>
            <person name="Liers C."/>
            <person name="Kellner H."/>
        </authorList>
    </citation>
    <scope>NUCLEOTIDE SEQUENCE [LARGE SCALE GENOMIC DNA]</scope>
    <source>
        <strain evidence="5 6">DSM 105466</strain>
    </source>
</reference>
<dbReference type="Pfam" id="PF21274">
    <property type="entry name" value="Rng_hyd_C"/>
    <property type="match status" value="1"/>
</dbReference>
<keyword evidence="2" id="KW-0274">FAD</keyword>
<feature type="domain" description="FAD-binding" evidence="4">
    <location>
        <begin position="26"/>
        <end position="216"/>
    </location>
</feature>
<dbReference type="InterPro" id="IPR036188">
    <property type="entry name" value="FAD/NAD-bd_sf"/>
</dbReference>
<keyword evidence="3" id="KW-0560">Oxidoreductase</keyword>
<name>A0A3E2HJ31_SCYLI</name>
<evidence type="ECO:0000313" key="6">
    <source>
        <dbReference type="Proteomes" id="UP000258309"/>
    </source>
</evidence>
<dbReference type="OrthoDB" id="2096480at2759"/>
<dbReference type="PANTHER" id="PTHR43004:SF21">
    <property type="entry name" value="FAD-BINDING DOMAIN-CONTAINING PROTEIN-RELATED"/>
    <property type="match status" value="1"/>
</dbReference>
<dbReference type="Proteomes" id="UP000258309">
    <property type="component" value="Unassembled WGS sequence"/>
</dbReference>
<organism evidence="5 6">
    <name type="scientific">Scytalidium lignicola</name>
    <name type="common">Hyphomycete</name>
    <dbReference type="NCBI Taxonomy" id="5539"/>
    <lineage>
        <taxon>Eukaryota</taxon>
        <taxon>Fungi</taxon>
        <taxon>Dikarya</taxon>
        <taxon>Ascomycota</taxon>
        <taxon>Pezizomycotina</taxon>
        <taxon>Leotiomycetes</taxon>
        <taxon>Leotiomycetes incertae sedis</taxon>
        <taxon>Scytalidium</taxon>
    </lineage>
</organism>
<dbReference type="Gene3D" id="3.50.50.60">
    <property type="entry name" value="FAD/NAD(P)-binding domain"/>
    <property type="match status" value="2"/>
</dbReference>
<keyword evidence="6" id="KW-1185">Reference proteome</keyword>
<dbReference type="PRINTS" id="PR00420">
    <property type="entry name" value="RNGMNOXGNASE"/>
</dbReference>
<dbReference type="AlphaFoldDB" id="A0A3E2HJ31"/>
<evidence type="ECO:0000256" key="3">
    <source>
        <dbReference type="ARBA" id="ARBA00023002"/>
    </source>
</evidence>